<dbReference type="RefSeq" id="WP_261759583.1">
    <property type="nucleotide sequence ID" value="NZ_CP104562.2"/>
</dbReference>
<protein>
    <submittedName>
        <fullName evidence="2">Uncharacterized protein</fullName>
    </submittedName>
</protein>
<keyword evidence="3" id="KW-1185">Reference proteome</keyword>
<name>A0ABY6B609_9BURK</name>
<gene>
    <name evidence="2" type="ORF">N4261_07680</name>
</gene>
<feature type="region of interest" description="Disordered" evidence="1">
    <location>
        <begin position="1"/>
        <end position="37"/>
    </location>
</feature>
<dbReference type="EMBL" id="CP104562">
    <property type="protein sequence ID" value="UXH79763.1"/>
    <property type="molecule type" value="Genomic_DNA"/>
</dbReference>
<feature type="compositionally biased region" description="Basic and acidic residues" evidence="1">
    <location>
        <begin position="570"/>
        <end position="593"/>
    </location>
</feature>
<proteinExistence type="predicted"/>
<sequence length="593" mass="62533">MNPLAASRSMPSWAASSDQADSRTDAGPAAEPRERPRRATLGCLEELDATALLTVEARWLGAVGRSSVTTPQRAPFVNVLQGLQAELQQIEDGLRQSAPAEVDALADMALAVCEEGVPAARAAHPQGPAREVLELMVLHLPAASGGATPRDRSMALLSLLTRLLRVVNGTGTAVAQNRFESDAARWAANLTNASIHTGLIVAVTTTLRQLLGFALERAMTIGELSDTARHAIGASCLLIGPALNIAGLMRDECQNRATAASRLARVSMLLLSACGLCVAALVGHPPVMASRMSSFGLQMLSYCIARETAQLFFPLTGNSPVRLGGTVIGAGAYGVGQTVTGMGMDAWAPRSGAGWVMAEAARAPRGTSPLDSAAHWFIQAADGASGLASTPSRLGDQVRAAVQRMAPHLPHDLLRGGLNAGGEVLDVLFMPIATHLLAQREQRQRAAVDVACGRAPRPRVEPLRLTLRARWPDRNTVTDQCLLGLAQRTSAFETIMAGALAVDSALQGTGLSAGHQSLIVNATVGALAASIYLPFVYTYRREAPPSLAPWLHRPEGAELRHRWPGGEPEAVVRREDAGPAKAPERPTSSRENP</sequence>
<evidence type="ECO:0000256" key="1">
    <source>
        <dbReference type="SAM" id="MobiDB-lite"/>
    </source>
</evidence>
<evidence type="ECO:0000313" key="2">
    <source>
        <dbReference type="EMBL" id="UXH79763.1"/>
    </source>
</evidence>
<reference evidence="2" key="1">
    <citation type="submission" date="2022-10" db="EMBL/GenBank/DDBJ databases">
        <title>Characterization and whole genome sequencing of a new Roseateles species, isolated from fresh water.</title>
        <authorList>
            <person name="Guliayeva D.Y."/>
            <person name="Akhremchuk A.E."/>
            <person name="Sikolenko M.A."/>
            <person name="Valentovich L.N."/>
            <person name="Sidarenka A.V."/>
        </authorList>
    </citation>
    <scope>NUCLEOTIDE SEQUENCE</scope>
    <source>
        <strain evidence="2">BIM B-1768</strain>
    </source>
</reference>
<dbReference type="Proteomes" id="UP001064933">
    <property type="component" value="Chromosome"/>
</dbReference>
<organism evidence="2 3">
    <name type="scientific">Roseateles amylovorans</name>
    <dbReference type="NCBI Taxonomy" id="2978473"/>
    <lineage>
        <taxon>Bacteria</taxon>
        <taxon>Pseudomonadati</taxon>
        <taxon>Pseudomonadota</taxon>
        <taxon>Betaproteobacteria</taxon>
        <taxon>Burkholderiales</taxon>
        <taxon>Sphaerotilaceae</taxon>
        <taxon>Roseateles</taxon>
    </lineage>
</organism>
<feature type="region of interest" description="Disordered" evidence="1">
    <location>
        <begin position="559"/>
        <end position="593"/>
    </location>
</feature>
<accession>A0ABY6B609</accession>
<evidence type="ECO:0000313" key="3">
    <source>
        <dbReference type="Proteomes" id="UP001064933"/>
    </source>
</evidence>